<evidence type="ECO:0000256" key="1">
    <source>
        <dbReference type="ARBA" id="ARBA00023002"/>
    </source>
</evidence>
<evidence type="ECO:0000313" key="4">
    <source>
        <dbReference type="Proteomes" id="UP000248749"/>
    </source>
</evidence>
<dbReference type="PROSITE" id="PS01162">
    <property type="entry name" value="QOR_ZETA_CRYSTAL"/>
    <property type="match status" value="1"/>
</dbReference>
<dbReference type="PANTHER" id="PTHR11695:SF294">
    <property type="entry name" value="RETICULON-4-INTERACTING PROTEIN 1, MITOCHONDRIAL"/>
    <property type="match status" value="1"/>
</dbReference>
<dbReference type="Pfam" id="PF08240">
    <property type="entry name" value="ADH_N"/>
    <property type="match status" value="1"/>
</dbReference>
<evidence type="ECO:0000313" key="3">
    <source>
        <dbReference type="EMBL" id="PZG00846.1"/>
    </source>
</evidence>
<dbReference type="GO" id="GO:0008270">
    <property type="term" value="F:zinc ion binding"/>
    <property type="evidence" value="ECO:0007669"/>
    <property type="project" value="InterPro"/>
</dbReference>
<dbReference type="InterPro" id="IPR011032">
    <property type="entry name" value="GroES-like_sf"/>
</dbReference>
<dbReference type="PANTHER" id="PTHR11695">
    <property type="entry name" value="ALCOHOL DEHYDROGENASE RELATED"/>
    <property type="match status" value="1"/>
</dbReference>
<organism evidence="3 4">
    <name type="scientific">Micromonospora deserti</name>
    <dbReference type="NCBI Taxonomy" id="2070366"/>
    <lineage>
        <taxon>Bacteria</taxon>
        <taxon>Bacillati</taxon>
        <taxon>Actinomycetota</taxon>
        <taxon>Actinomycetes</taxon>
        <taxon>Micromonosporales</taxon>
        <taxon>Micromonosporaceae</taxon>
        <taxon>Micromonospora</taxon>
    </lineage>
</organism>
<dbReference type="InterPro" id="IPR013154">
    <property type="entry name" value="ADH-like_N"/>
</dbReference>
<reference evidence="3 4" key="1">
    <citation type="submission" date="2018-01" db="EMBL/GenBank/DDBJ databases">
        <title>Draft genome sequence of Salinispora sp. 13K206.</title>
        <authorList>
            <person name="Sahin N."/>
            <person name="Saygin H."/>
            <person name="Ay H."/>
        </authorList>
    </citation>
    <scope>NUCLEOTIDE SEQUENCE [LARGE SCALE GENOMIC DNA]</scope>
    <source>
        <strain evidence="3 4">13K206</strain>
    </source>
</reference>
<dbReference type="AlphaFoldDB" id="A0A2W2CN13"/>
<comment type="caution">
    <text evidence="3">The sequence shown here is derived from an EMBL/GenBank/DDBJ whole genome shotgun (WGS) entry which is preliminary data.</text>
</comment>
<dbReference type="GO" id="GO:0016491">
    <property type="term" value="F:oxidoreductase activity"/>
    <property type="evidence" value="ECO:0007669"/>
    <property type="project" value="UniProtKB-KW"/>
</dbReference>
<dbReference type="SUPFAM" id="SSF50129">
    <property type="entry name" value="GroES-like"/>
    <property type="match status" value="1"/>
</dbReference>
<dbReference type="CDD" id="cd08267">
    <property type="entry name" value="MDR1"/>
    <property type="match status" value="1"/>
</dbReference>
<dbReference type="EMBL" id="POUB01000039">
    <property type="protein sequence ID" value="PZG00846.1"/>
    <property type="molecule type" value="Genomic_DNA"/>
</dbReference>
<feature type="domain" description="Enoyl reductase (ER)" evidence="2">
    <location>
        <begin position="10"/>
        <end position="326"/>
    </location>
</feature>
<dbReference type="Proteomes" id="UP000248749">
    <property type="component" value="Unassembled WGS sequence"/>
</dbReference>
<dbReference type="SUPFAM" id="SSF51735">
    <property type="entry name" value="NAD(P)-binding Rossmann-fold domains"/>
    <property type="match status" value="1"/>
</dbReference>
<dbReference type="Gene3D" id="3.40.50.720">
    <property type="entry name" value="NAD(P)-binding Rossmann-like Domain"/>
    <property type="match status" value="1"/>
</dbReference>
<dbReference type="InterPro" id="IPR036291">
    <property type="entry name" value="NAD(P)-bd_dom_sf"/>
</dbReference>
<protein>
    <submittedName>
        <fullName evidence="3">NAD(P)-dependent alcohol dehydrogenase</fullName>
    </submittedName>
</protein>
<dbReference type="SMART" id="SM00829">
    <property type="entry name" value="PKS_ER"/>
    <property type="match status" value="1"/>
</dbReference>
<dbReference type="Pfam" id="PF13602">
    <property type="entry name" value="ADH_zinc_N_2"/>
    <property type="match status" value="1"/>
</dbReference>
<dbReference type="RefSeq" id="WP_111133718.1">
    <property type="nucleotide sequence ID" value="NZ_POUB01000039.1"/>
</dbReference>
<dbReference type="InterPro" id="IPR020843">
    <property type="entry name" value="ER"/>
</dbReference>
<dbReference type="Gene3D" id="3.90.180.10">
    <property type="entry name" value="Medium-chain alcohol dehydrogenases, catalytic domain"/>
    <property type="match status" value="1"/>
</dbReference>
<dbReference type="InterPro" id="IPR050700">
    <property type="entry name" value="YIM1/Zinc_Alcohol_DH_Fams"/>
</dbReference>
<sequence length="344" mass="36626">MKAIVQDRYGSPDVLALRQVDEPVPADNEVLVRVHAAAVNARDWHLMRGDPYVVRLTAPAQFGFTAPRVSIRGTDFAGRVEAVGRGVTRFRPGDEVFGETHGAFAEYVCASVDVVEPKPANLTFEQAAAVPLAANTALMGLRDAARLQPGQHVLINGASGGVGTFAVQIAKVFGAVVTAVCSTRNMDLVGSLGADHVIDYTRDDFTRDGRRYDVVFDLVGNRSLTDCRRVLAPTGTLVLSGGGVSDGGSLFGPVGLIIRGQALSRFVRHRLITLTATPSQPNLATLRELAESGRITPIIDRTYPLSETSDAIRYVEGEHARAKVVITVPAEGAEAEGSPPTCRS</sequence>
<gene>
    <name evidence="3" type="ORF">C1I99_08835</name>
</gene>
<proteinExistence type="predicted"/>
<accession>A0A2W2CN13</accession>
<dbReference type="OrthoDB" id="3727682at2"/>
<evidence type="ECO:0000259" key="2">
    <source>
        <dbReference type="SMART" id="SM00829"/>
    </source>
</evidence>
<dbReference type="InterPro" id="IPR002364">
    <property type="entry name" value="Quin_OxRdtase/zeta-crystal_CS"/>
</dbReference>
<name>A0A2W2CN13_9ACTN</name>
<keyword evidence="1" id="KW-0560">Oxidoreductase</keyword>
<keyword evidence="4" id="KW-1185">Reference proteome</keyword>